<feature type="transmembrane region" description="Helical" evidence="1">
    <location>
        <begin position="55"/>
        <end position="75"/>
    </location>
</feature>
<dbReference type="Proteomes" id="UP001162834">
    <property type="component" value="Chromosome"/>
</dbReference>
<protein>
    <recommendedName>
        <fullName evidence="2">DUF7144 domain-containing protein</fullName>
    </recommendedName>
</protein>
<feature type="transmembrane region" description="Helical" evidence="1">
    <location>
        <begin position="12"/>
        <end position="35"/>
    </location>
</feature>
<evidence type="ECO:0000313" key="4">
    <source>
        <dbReference type="Proteomes" id="UP001162834"/>
    </source>
</evidence>
<evidence type="ECO:0000259" key="2">
    <source>
        <dbReference type="Pfam" id="PF23636"/>
    </source>
</evidence>
<name>A0A9E6XZ76_9ACTN</name>
<keyword evidence="1" id="KW-0472">Membrane</keyword>
<keyword evidence="1" id="KW-1133">Transmembrane helix</keyword>
<dbReference type="Pfam" id="PF23636">
    <property type="entry name" value="DUF7144"/>
    <property type="match status" value="1"/>
</dbReference>
<sequence>MTSTSGRRAARSGWVTFVGAYLALAGVLNLLWAAGALADKRNFAENELVWSTLSTWGWIALFIGAAQLLGAGLVVTRKGAGPWIAGFLGFLGLLVNFLAIGAYPIWSAILLAVNALVVWACTVHSDEFF</sequence>
<gene>
    <name evidence="3" type="ORF">DSM104329_03458</name>
</gene>
<feature type="domain" description="DUF7144" evidence="2">
    <location>
        <begin position="14"/>
        <end position="125"/>
    </location>
</feature>
<organism evidence="3 4">
    <name type="scientific">Capillimicrobium parvum</name>
    <dbReference type="NCBI Taxonomy" id="2884022"/>
    <lineage>
        <taxon>Bacteria</taxon>
        <taxon>Bacillati</taxon>
        <taxon>Actinomycetota</taxon>
        <taxon>Thermoleophilia</taxon>
        <taxon>Solirubrobacterales</taxon>
        <taxon>Capillimicrobiaceae</taxon>
        <taxon>Capillimicrobium</taxon>
    </lineage>
</organism>
<accession>A0A9E6XZ76</accession>
<evidence type="ECO:0000256" key="1">
    <source>
        <dbReference type="SAM" id="Phobius"/>
    </source>
</evidence>
<evidence type="ECO:0000313" key="3">
    <source>
        <dbReference type="EMBL" id="UGS37046.1"/>
    </source>
</evidence>
<dbReference type="KEGG" id="sbae:DSM104329_03458"/>
<feature type="transmembrane region" description="Helical" evidence="1">
    <location>
        <begin position="82"/>
        <end position="99"/>
    </location>
</feature>
<dbReference type="EMBL" id="CP087164">
    <property type="protein sequence ID" value="UGS37046.1"/>
    <property type="molecule type" value="Genomic_DNA"/>
</dbReference>
<keyword evidence="1" id="KW-0812">Transmembrane</keyword>
<keyword evidence="4" id="KW-1185">Reference proteome</keyword>
<proteinExistence type="predicted"/>
<dbReference type="AlphaFoldDB" id="A0A9E6XZ76"/>
<reference evidence="3" key="1">
    <citation type="journal article" date="2022" name="Int. J. Syst. Evol. Microbiol.">
        <title>Pseudomonas aegrilactucae sp. nov. and Pseudomonas morbosilactucae sp. nov., pathogens causing bacterial rot of lettuce in Japan.</title>
        <authorList>
            <person name="Sawada H."/>
            <person name="Fujikawa T."/>
            <person name="Satou M."/>
        </authorList>
    </citation>
    <scope>NUCLEOTIDE SEQUENCE</scope>
    <source>
        <strain evidence="3">0166_1</strain>
    </source>
</reference>
<dbReference type="InterPro" id="IPR055568">
    <property type="entry name" value="DUF7144"/>
</dbReference>